<dbReference type="AlphaFoldDB" id="A0A6A5ZF32"/>
<dbReference type="EMBL" id="ML977318">
    <property type="protein sequence ID" value="KAF2117856.1"/>
    <property type="molecule type" value="Genomic_DNA"/>
</dbReference>
<sequence>MAYQHPGDYSLPYPQYSTPPRNHDYGSGDVILFSPLAAHQTLANKADLPANGYLNPSSSSRSPDDRVEPQPNENTAVTDALKRAGYNTIEDLMRAYGLVSTEEGYRTVSDIIQELIEQVKQREVNGTGEELRGQAYGPATVALNNEERGFSPKANTGGGQARNNSRPDGLQVPEPSGNGVETFYPLGYIQDDQERHELEPNKQDPDAFPYRACAEDDNIQQPYGPVVTAFHPQNPGVLLFEPDDNIQQPYGSVGGSSHLQSFRSPFADPEDALEPIDQGPTNQSNNARAGPNIIISHGAYAGIAEMANAWLQQRVVGSTGPPSQDPLEIIFEDQYGREHHARIIFGVYGLVRMEDPPSQDPSHAAFVDGHGGEGHAHRAFEASGYAEDSGAEDQGYGDGDDEMSEPPSGGVRNLPLRPTTQIYNIRHVHGDFNNYNSIG</sequence>
<feature type="region of interest" description="Disordered" evidence="1">
    <location>
        <begin position="252"/>
        <end position="290"/>
    </location>
</feature>
<protein>
    <submittedName>
        <fullName evidence="2">Uncharacterized protein</fullName>
    </submittedName>
</protein>
<keyword evidence="3" id="KW-1185">Reference proteome</keyword>
<name>A0A6A5ZF32_9PLEO</name>
<accession>A0A6A5ZF32</accession>
<feature type="region of interest" description="Disordered" evidence="1">
    <location>
        <begin position="1"/>
        <end position="22"/>
    </location>
</feature>
<dbReference type="Proteomes" id="UP000799770">
    <property type="component" value="Unassembled WGS sequence"/>
</dbReference>
<reference evidence="2" key="1">
    <citation type="journal article" date="2020" name="Stud. Mycol.">
        <title>101 Dothideomycetes genomes: a test case for predicting lifestyles and emergence of pathogens.</title>
        <authorList>
            <person name="Haridas S."/>
            <person name="Albert R."/>
            <person name="Binder M."/>
            <person name="Bloem J."/>
            <person name="Labutti K."/>
            <person name="Salamov A."/>
            <person name="Andreopoulos B."/>
            <person name="Baker S."/>
            <person name="Barry K."/>
            <person name="Bills G."/>
            <person name="Bluhm B."/>
            <person name="Cannon C."/>
            <person name="Castanera R."/>
            <person name="Culley D."/>
            <person name="Daum C."/>
            <person name="Ezra D."/>
            <person name="Gonzalez J."/>
            <person name="Henrissat B."/>
            <person name="Kuo A."/>
            <person name="Liang C."/>
            <person name="Lipzen A."/>
            <person name="Lutzoni F."/>
            <person name="Magnuson J."/>
            <person name="Mondo S."/>
            <person name="Nolan M."/>
            <person name="Ohm R."/>
            <person name="Pangilinan J."/>
            <person name="Park H.-J."/>
            <person name="Ramirez L."/>
            <person name="Alfaro M."/>
            <person name="Sun H."/>
            <person name="Tritt A."/>
            <person name="Yoshinaga Y."/>
            <person name="Zwiers L.-H."/>
            <person name="Turgeon B."/>
            <person name="Goodwin S."/>
            <person name="Spatafora J."/>
            <person name="Crous P."/>
            <person name="Grigoriev I."/>
        </authorList>
    </citation>
    <scope>NUCLEOTIDE SEQUENCE</scope>
    <source>
        <strain evidence="2">CBS 627.86</strain>
    </source>
</reference>
<feature type="compositionally biased region" description="Polar residues" evidence="1">
    <location>
        <begin position="252"/>
        <end position="263"/>
    </location>
</feature>
<evidence type="ECO:0000313" key="3">
    <source>
        <dbReference type="Proteomes" id="UP000799770"/>
    </source>
</evidence>
<gene>
    <name evidence="2" type="ORF">BDV96DRAFT_644193</name>
</gene>
<feature type="region of interest" description="Disordered" evidence="1">
    <location>
        <begin position="148"/>
        <end position="174"/>
    </location>
</feature>
<feature type="region of interest" description="Disordered" evidence="1">
    <location>
        <begin position="386"/>
        <end position="416"/>
    </location>
</feature>
<feature type="region of interest" description="Disordered" evidence="1">
    <location>
        <begin position="47"/>
        <end position="75"/>
    </location>
</feature>
<organism evidence="2 3">
    <name type="scientific">Lophiotrema nucula</name>
    <dbReference type="NCBI Taxonomy" id="690887"/>
    <lineage>
        <taxon>Eukaryota</taxon>
        <taxon>Fungi</taxon>
        <taxon>Dikarya</taxon>
        <taxon>Ascomycota</taxon>
        <taxon>Pezizomycotina</taxon>
        <taxon>Dothideomycetes</taxon>
        <taxon>Pleosporomycetidae</taxon>
        <taxon>Pleosporales</taxon>
        <taxon>Lophiotremataceae</taxon>
        <taxon>Lophiotrema</taxon>
    </lineage>
</organism>
<evidence type="ECO:0000313" key="2">
    <source>
        <dbReference type="EMBL" id="KAF2117856.1"/>
    </source>
</evidence>
<proteinExistence type="predicted"/>
<evidence type="ECO:0000256" key="1">
    <source>
        <dbReference type="SAM" id="MobiDB-lite"/>
    </source>
</evidence>